<dbReference type="InterPro" id="IPR000477">
    <property type="entry name" value="RT_dom"/>
</dbReference>
<dbReference type="PROSITE" id="PS50878">
    <property type="entry name" value="RT_POL"/>
    <property type="match status" value="1"/>
</dbReference>
<keyword evidence="3" id="KW-1185">Reference proteome</keyword>
<reference evidence="2" key="1">
    <citation type="submission" date="2022-03" db="EMBL/GenBank/DDBJ databases">
        <authorList>
            <person name="Alioto T."/>
            <person name="Alioto T."/>
            <person name="Gomez Garrido J."/>
        </authorList>
    </citation>
    <scope>NUCLEOTIDE SEQUENCE</scope>
</reference>
<dbReference type="PANTHER" id="PTHR21301">
    <property type="entry name" value="REVERSE TRANSCRIPTASE"/>
    <property type="match status" value="1"/>
</dbReference>
<evidence type="ECO:0000259" key="1">
    <source>
        <dbReference type="PROSITE" id="PS50878"/>
    </source>
</evidence>
<proteinExistence type="predicted"/>
<name>A0AAD1RFK0_PELCU</name>
<organism evidence="2 3">
    <name type="scientific">Pelobates cultripes</name>
    <name type="common">Western spadefoot toad</name>
    <dbReference type="NCBI Taxonomy" id="61616"/>
    <lineage>
        <taxon>Eukaryota</taxon>
        <taxon>Metazoa</taxon>
        <taxon>Chordata</taxon>
        <taxon>Craniata</taxon>
        <taxon>Vertebrata</taxon>
        <taxon>Euteleostomi</taxon>
        <taxon>Amphibia</taxon>
        <taxon>Batrachia</taxon>
        <taxon>Anura</taxon>
        <taxon>Pelobatoidea</taxon>
        <taxon>Pelobatidae</taxon>
        <taxon>Pelobates</taxon>
    </lineage>
</organism>
<accession>A0AAD1RFK0</accession>
<dbReference type="EMBL" id="OW240913">
    <property type="protein sequence ID" value="CAH2252484.1"/>
    <property type="molecule type" value="Genomic_DNA"/>
</dbReference>
<dbReference type="Proteomes" id="UP001295444">
    <property type="component" value="Chromosome 02"/>
</dbReference>
<dbReference type="PANTHER" id="PTHR21301:SF12">
    <property type="match status" value="1"/>
</dbReference>
<evidence type="ECO:0000313" key="2">
    <source>
        <dbReference type="EMBL" id="CAH2252484.1"/>
    </source>
</evidence>
<feature type="non-terminal residue" evidence="2">
    <location>
        <position position="340"/>
    </location>
</feature>
<sequence>MGGFWNIGGNVTSLKQVLHSLFWRLQHQTYQVYGPGFGADTEHQEETRYKTWSKGAHLLGPNAQDWEVELYKFGRSLRLKDFFKSKTVEGSEQSHQFRVRSTFDPLPNQPSIKSFLRSVQKETTDHLKGKHQYHSNCTMKDRAIIKSLALDKNIVIRPADKGGGIVIQNYSDYRLEILSQLSDQTTYDKLSIDPTKEEPIEHLSTCIKDTPSFVKLLSRTTLPSESVVLVTCDVSSLYTVIPHQEGIEAMRSILSSSLYYTGPPIEFILELLEIVLSQNYFRFEMEWFRQIAGTSMGAAMAPMYANGYMYCYETKHILEPYKDYILQYVRYIDDIFMVFK</sequence>
<protein>
    <recommendedName>
        <fullName evidence="1">Reverse transcriptase domain-containing protein</fullName>
    </recommendedName>
</protein>
<dbReference type="AlphaFoldDB" id="A0AAD1RFK0"/>
<feature type="domain" description="Reverse transcriptase" evidence="1">
    <location>
        <begin position="159"/>
        <end position="340"/>
    </location>
</feature>
<gene>
    <name evidence="2" type="ORF">PECUL_23A046070</name>
</gene>
<evidence type="ECO:0000313" key="3">
    <source>
        <dbReference type="Proteomes" id="UP001295444"/>
    </source>
</evidence>